<reference evidence="2" key="1">
    <citation type="submission" date="2020-01" db="EMBL/GenBank/DDBJ databases">
        <authorList>
            <consortium name="DOE Joint Genome Institute"/>
            <person name="Haridas S."/>
            <person name="Albert R."/>
            <person name="Binder M."/>
            <person name="Bloem J."/>
            <person name="Labutti K."/>
            <person name="Salamov A."/>
            <person name="Andreopoulos B."/>
            <person name="Baker S.E."/>
            <person name="Barry K."/>
            <person name="Bills G."/>
            <person name="Bluhm B.H."/>
            <person name="Cannon C."/>
            <person name="Castanera R."/>
            <person name="Culley D.E."/>
            <person name="Daum C."/>
            <person name="Ezra D."/>
            <person name="Gonzalez J.B."/>
            <person name="Henrissat B."/>
            <person name="Kuo A."/>
            <person name="Liang C."/>
            <person name="Lipzen A."/>
            <person name="Lutzoni F."/>
            <person name="Magnuson J."/>
            <person name="Mondo S."/>
            <person name="Nolan M."/>
            <person name="Ohm R."/>
            <person name="Pangilinan J."/>
            <person name="Park H.-J."/>
            <person name="Ramirez L."/>
            <person name="Alfaro M."/>
            <person name="Sun H."/>
            <person name="Tritt A."/>
            <person name="Yoshinaga Y."/>
            <person name="Zwiers L.-H."/>
            <person name="Turgeon B.G."/>
            <person name="Goodwin S.B."/>
            <person name="Spatafora J.W."/>
            <person name="Crous P.W."/>
            <person name="Grigoriev I.V."/>
        </authorList>
    </citation>
    <scope>NUCLEOTIDE SEQUENCE</scope>
    <source>
        <strain evidence="2">IPT5</strain>
    </source>
</reference>
<dbReference type="Proteomes" id="UP000799423">
    <property type="component" value="Unassembled WGS sequence"/>
</dbReference>
<organism evidence="2 3">
    <name type="scientific">Plenodomus tracheiphilus IPT5</name>
    <dbReference type="NCBI Taxonomy" id="1408161"/>
    <lineage>
        <taxon>Eukaryota</taxon>
        <taxon>Fungi</taxon>
        <taxon>Dikarya</taxon>
        <taxon>Ascomycota</taxon>
        <taxon>Pezizomycotina</taxon>
        <taxon>Dothideomycetes</taxon>
        <taxon>Pleosporomycetidae</taxon>
        <taxon>Pleosporales</taxon>
        <taxon>Pleosporineae</taxon>
        <taxon>Leptosphaeriaceae</taxon>
        <taxon>Plenodomus</taxon>
    </lineage>
</organism>
<accession>A0A6A7BFQ8</accession>
<sequence length="547" mass="60135">MSTGTSAEPSSETSDELELSIATTPPPSGSSQASASPLTVEVESETDHSITPTCSESIISRKPDLEAAEISTGGAAPPRVIRVGPQSIQVASTNASSQHLLSSGPNVFTGGLATRSTELRQSQDGSIISPHMVNSIRCTGSHSRISYTATESFPTFKSGDVLIKTELVSPPREWRLQSDVLARHSSWFARSMQGSTPGQSQDFRLWFSYSLEEIDGVVGLVRQPADGEIPPPKRPDGAITNSIVIKAEDSEYQLVTSRRSVDPICAYTSFAVIVEVYDYILGAFYGILPTDSSNTVNGALVHAEQIVRYATTLDCLHLIRSHVGNTLLQYRQSLFVAIKHDPARWLILAQALQNDAIYTESLIHLIGAHPSWPWPTERSLLPEPIRHLITRESAELDVTRIAVEHSLLLLTIDGHSGPVLPQEDSQFDTWFIVATFRDILARQFQALEHSSSASLKRGKVFRQLHRGGSAYMVYKEMERLMKRIMPSAVPNLSEDLGVLKEFAREYVKGLARNELMLDVDTNQVGYLTCSRIGREDIPWRVGGDGEV</sequence>
<evidence type="ECO:0008006" key="4">
    <source>
        <dbReference type="Google" id="ProtNLM"/>
    </source>
</evidence>
<protein>
    <recommendedName>
        <fullName evidence="4">BTB domain-containing protein</fullName>
    </recommendedName>
</protein>
<dbReference type="PANTHER" id="PTHR38119:SF1">
    <property type="entry name" value="BTB DOMAIN-CONTAINING PROTEIN"/>
    <property type="match status" value="1"/>
</dbReference>
<evidence type="ECO:0000313" key="2">
    <source>
        <dbReference type="EMBL" id="KAF2854346.1"/>
    </source>
</evidence>
<keyword evidence="3" id="KW-1185">Reference proteome</keyword>
<feature type="compositionally biased region" description="Polar residues" evidence="1">
    <location>
        <begin position="1"/>
        <end position="12"/>
    </location>
</feature>
<dbReference type="PANTHER" id="PTHR38119">
    <property type="entry name" value="BTB DOMAIN-CONTAINING PROTEIN-RELATED"/>
    <property type="match status" value="1"/>
</dbReference>
<feature type="region of interest" description="Disordered" evidence="1">
    <location>
        <begin position="1"/>
        <end position="54"/>
    </location>
</feature>
<dbReference type="EMBL" id="MU006293">
    <property type="protein sequence ID" value="KAF2854346.1"/>
    <property type="molecule type" value="Genomic_DNA"/>
</dbReference>
<name>A0A6A7BFQ8_9PLEO</name>
<proteinExistence type="predicted"/>
<feature type="compositionally biased region" description="Low complexity" evidence="1">
    <location>
        <begin position="29"/>
        <end position="39"/>
    </location>
</feature>
<dbReference type="OrthoDB" id="5280838at2759"/>
<dbReference type="AlphaFoldDB" id="A0A6A7BFQ8"/>
<evidence type="ECO:0000256" key="1">
    <source>
        <dbReference type="SAM" id="MobiDB-lite"/>
    </source>
</evidence>
<gene>
    <name evidence="2" type="ORF">T440DRAFT_515065</name>
</gene>
<evidence type="ECO:0000313" key="3">
    <source>
        <dbReference type="Proteomes" id="UP000799423"/>
    </source>
</evidence>